<reference evidence="18 19" key="1">
    <citation type="journal article" date="2014" name="BMC Genomics">
        <title>Comparative genome sequencing reveals chemotype-specific gene clusters in the toxigenic black mold Stachybotrys.</title>
        <authorList>
            <person name="Semeiks J."/>
            <person name="Borek D."/>
            <person name="Otwinowski Z."/>
            <person name="Grishin N.V."/>
        </authorList>
    </citation>
    <scope>NUCLEOTIDE SEQUENCE [LARGE SCALE GENOMIC DNA]</scope>
    <source>
        <strain evidence="18 19">IBT 40285</strain>
    </source>
</reference>
<evidence type="ECO:0000256" key="14">
    <source>
        <dbReference type="ARBA" id="ARBA00039038"/>
    </source>
</evidence>
<keyword evidence="5" id="KW-0812">Transmembrane</keyword>
<comment type="pathway">
    <text evidence="3">Mycotoxin biosynthesis.</text>
</comment>
<keyword evidence="11 17" id="KW-0503">Monooxygenase</keyword>
<dbReference type="PANTHER" id="PTHR24286">
    <property type="entry name" value="CYTOCHROME P450 26"/>
    <property type="match status" value="1"/>
</dbReference>
<dbReference type="FunFam" id="1.10.630.10:FF:000021">
    <property type="entry name" value="Cytochrome P450 61"/>
    <property type="match status" value="1"/>
</dbReference>
<dbReference type="PANTHER" id="PTHR24286:SF228">
    <property type="entry name" value="C-22 STEROL DESATURASE ERG5"/>
    <property type="match status" value="1"/>
</dbReference>
<comment type="similarity">
    <text evidence="4 17">Belongs to the cytochrome P450 family.</text>
</comment>
<protein>
    <recommendedName>
        <fullName evidence="14">sterol 22-desaturase</fullName>
        <ecNumber evidence="14">1.14.19.41</ecNumber>
    </recommendedName>
</protein>
<evidence type="ECO:0000313" key="19">
    <source>
        <dbReference type="Proteomes" id="UP000028524"/>
    </source>
</evidence>
<dbReference type="Gene3D" id="1.10.630.10">
    <property type="entry name" value="Cytochrome P450"/>
    <property type="match status" value="1"/>
</dbReference>
<keyword evidence="6 16" id="KW-0479">Metal-binding</keyword>
<keyword evidence="16 17" id="KW-0349">Heme</keyword>
<dbReference type="GO" id="GO:0005506">
    <property type="term" value="F:iron ion binding"/>
    <property type="evidence" value="ECO:0007669"/>
    <property type="project" value="InterPro"/>
</dbReference>
<sequence length="536" mass="60645">MDATNSSTVFTSVLPSFGSYAGVNLPPQVDVVLDTLSRLSGWTIALTVLAVLVAYDQISYILNKGSIAGDSWKVPFIGPFLDSMNPKFDGYYAKWVSGPLSCVSVFHKFVVIASTRDMARKVLLSPTYVKPCVVDVAHKLLGADNWVFLDGKPHHDFRKGLNILFTRNALENYLPGQQEVYNRFFKRFVNTTEKAGGKPVPFMFEFRDLMCAVSCRTFVGHYISDETVQRIAEDYYLITKALELVNFPIILPFTNAWYGKKTCDMVMAEFTNCAAKSKVRMQAGGDVTCVMDAWILQMVKSEEWRQAVEKGEGEGLEKPAPYLRMFNDYEIAQTIFTFLFASQDAACSATTWLFQTMAQRPDVLDRVREENLAVRNGDAKADISMDQLESLKYTRAVVRELLRYRPPVIMVPYLVKKDFPITPDYTIPKGSMVCPSTYLALRDPDVYDKPDEFDPERYYTGDAEEKGAKNYLVFGLGTHYCLGQLYAQHNLALMIGKASMMLEWAHHPTPQSEEIQVFACIFPEDHCPLTMKERAL</sequence>
<dbReference type="AlphaFoldDB" id="A0A084QC67"/>
<dbReference type="GO" id="GO:0004497">
    <property type="term" value="F:monooxygenase activity"/>
    <property type="evidence" value="ECO:0007669"/>
    <property type="project" value="UniProtKB-KW"/>
</dbReference>
<dbReference type="OMA" id="IMDAWIL"/>
<dbReference type="InterPro" id="IPR002403">
    <property type="entry name" value="Cyt_P450_E_grp-IV"/>
</dbReference>
<dbReference type="GO" id="GO:0020037">
    <property type="term" value="F:heme binding"/>
    <property type="evidence" value="ECO:0007669"/>
    <property type="project" value="InterPro"/>
</dbReference>
<dbReference type="FunCoup" id="A0A084QC67">
    <property type="interactions" value="1476"/>
</dbReference>
<dbReference type="OrthoDB" id="1372046at2759"/>
<dbReference type="CDD" id="cd11082">
    <property type="entry name" value="CYP61_CYP710"/>
    <property type="match status" value="1"/>
</dbReference>
<keyword evidence="7" id="KW-0256">Endoplasmic reticulum</keyword>
<gene>
    <name evidence="18" type="ORF">S40285_03986</name>
</gene>
<evidence type="ECO:0000256" key="16">
    <source>
        <dbReference type="PIRSR" id="PIRSR602403-1"/>
    </source>
</evidence>
<evidence type="ECO:0000256" key="3">
    <source>
        <dbReference type="ARBA" id="ARBA00004685"/>
    </source>
</evidence>
<dbReference type="InterPro" id="IPR036396">
    <property type="entry name" value="Cyt_P450_sf"/>
</dbReference>
<keyword evidence="9 17" id="KW-0560">Oxidoreductase</keyword>
<keyword evidence="19" id="KW-1185">Reference proteome</keyword>
<evidence type="ECO:0000256" key="10">
    <source>
        <dbReference type="ARBA" id="ARBA00023004"/>
    </source>
</evidence>
<keyword evidence="10 16" id="KW-0408">Iron</keyword>
<evidence type="ECO:0000256" key="1">
    <source>
        <dbReference type="ARBA" id="ARBA00001971"/>
    </source>
</evidence>
<dbReference type="PRINTS" id="PR00465">
    <property type="entry name" value="EP450IV"/>
</dbReference>
<dbReference type="EC" id="1.14.19.41" evidence="14"/>
<feature type="binding site" description="axial binding residue" evidence="16">
    <location>
        <position position="481"/>
    </location>
    <ligand>
        <name>heme</name>
        <dbReference type="ChEBI" id="CHEBI:30413"/>
    </ligand>
    <ligandPart>
        <name>Fe</name>
        <dbReference type="ChEBI" id="CHEBI:18248"/>
    </ligandPart>
</feature>
<accession>A0A084QC67</accession>
<evidence type="ECO:0000256" key="8">
    <source>
        <dbReference type="ARBA" id="ARBA00022989"/>
    </source>
</evidence>
<evidence type="ECO:0000313" key="18">
    <source>
        <dbReference type="EMBL" id="KFA61552.1"/>
    </source>
</evidence>
<evidence type="ECO:0000256" key="15">
    <source>
        <dbReference type="ARBA" id="ARBA00051023"/>
    </source>
</evidence>
<dbReference type="GO" id="GO:0005789">
    <property type="term" value="C:endoplasmic reticulum membrane"/>
    <property type="evidence" value="ECO:0007669"/>
    <property type="project" value="UniProtKB-SubCell"/>
</dbReference>
<evidence type="ECO:0000256" key="4">
    <source>
        <dbReference type="ARBA" id="ARBA00010617"/>
    </source>
</evidence>
<name>A0A084QC67_STAC4</name>
<dbReference type="STRING" id="1283841.A0A084QC67"/>
<dbReference type="InterPro" id="IPR001128">
    <property type="entry name" value="Cyt_P450"/>
</dbReference>
<evidence type="ECO:0000256" key="12">
    <source>
        <dbReference type="ARBA" id="ARBA00023136"/>
    </source>
</evidence>
<evidence type="ECO:0000256" key="5">
    <source>
        <dbReference type="ARBA" id="ARBA00022692"/>
    </source>
</evidence>
<dbReference type="SUPFAM" id="SSF48264">
    <property type="entry name" value="Cytochrome P450"/>
    <property type="match status" value="1"/>
</dbReference>
<evidence type="ECO:0000256" key="9">
    <source>
        <dbReference type="ARBA" id="ARBA00023002"/>
    </source>
</evidence>
<evidence type="ECO:0000256" key="17">
    <source>
        <dbReference type="RuleBase" id="RU000461"/>
    </source>
</evidence>
<dbReference type="PROSITE" id="PS00086">
    <property type="entry name" value="CYTOCHROME_P450"/>
    <property type="match status" value="1"/>
</dbReference>
<comment type="pathway">
    <text evidence="13">Steroid metabolism; ergosterol biosynthesis.</text>
</comment>
<evidence type="ECO:0000256" key="7">
    <source>
        <dbReference type="ARBA" id="ARBA00022824"/>
    </source>
</evidence>
<dbReference type="Proteomes" id="UP000028524">
    <property type="component" value="Unassembled WGS sequence"/>
</dbReference>
<dbReference type="GO" id="GO:0000249">
    <property type="term" value="F:C-22 sterol desaturase (NADPH) activity"/>
    <property type="evidence" value="ECO:0007669"/>
    <property type="project" value="UniProtKB-EC"/>
</dbReference>
<evidence type="ECO:0000256" key="6">
    <source>
        <dbReference type="ARBA" id="ARBA00022723"/>
    </source>
</evidence>
<dbReference type="InterPro" id="IPR017972">
    <property type="entry name" value="Cyt_P450_CS"/>
</dbReference>
<comment type="catalytic activity">
    <reaction evidence="15">
        <text>5-dehydroepisterol + NADPH + O2 + H(+) = ergosta-5,7,22,24(28)-tetraen-3beta-ol + NADP(+) + 2 H2O</text>
        <dbReference type="Rhea" id="RHEA:33467"/>
        <dbReference type="ChEBI" id="CHEBI:15377"/>
        <dbReference type="ChEBI" id="CHEBI:15378"/>
        <dbReference type="ChEBI" id="CHEBI:15379"/>
        <dbReference type="ChEBI" id="CHEBI:18249"/>
        <dbReference type="ChEBI" id="CHEBI:52972"/>
        <dbReference type="ChEBI" id="CHEBI:57783"/>
        <dbReference type="ChEBI" id="CHEBI:58349"/>
        <dbReference type="EC" id="1.14.19.41"/>
    </reaction>
    <physiologicalReaction direction="left-to-right" evidence="15">
        <dbReference type="Rhea" id="RHEA:33468"/>
    </physiologicalReaction>
</comment>
<dbReference type="EMBL" id="KL660849">
    <property type="protein sequence ID" value="KFA61552.1"/>
    <property type="molecule type" value="Genomic_DNA"/>
</dbReference>
<evidence type="ECO:0000256" key="13">
    <source>
        <dbReference type="ARBA" id="ARBA00029435"/>
    </source>
</evidence>
<evidence type="ECO:0000256" key="11">
    <source>
        <dbReference type="ARBA" id="ARBA00023033"/>
    </source>
</evidence>
<proteinExistence type="inferred from homology"/>
<comment type="cofactor">
    <cofactor evidence="1 16">
        <name>heme</name>
        <dbReference type="ChEBI" id="CHEBI:30413"/>
    </cofactor>
</comment>
<evidence type="ECO:0000256" key="2">
    <source>
        <dbReference type="ARBA" id="ARBA00004389"/>
    </source>
</evidence>
<dbReference type="GO" id="GO:0016125">
    <property type="term" value="P:sterol metabolic process"/>
    <property type="evidence" value="ECO:0007669"/>
    <property type="project" value="TreeGrafter"/>
</dbReference>
<dbReference type="InParanoid" id="A0A084QC67"/>
<keyword evidence="12" id="KW-0472">Membrane</keyword>
<organism evidence="18 19">
    <name type="scientific">Stachybotrys chlorohalonatus (strain IBT 40285)</name>
    <dbReference type="NCBI Taxonomy" id="1283841"/>
    <lineage>
        <taxon>Eukaryota</taxon>
        <taxon>Fungi</taxon>
        <taxon>Dikarya</taxon>
        <taxon>Ascomycota</taxon>
        <taxon>Pezizomycotina</taxon>
        <taxon>Sordariomycetes</taxon>
        <taxon>Hypocreomycetidae</taxon>
        <taxon>Hypocreales</taxon>
        <taxon>Stachybotryaceae</taxon>
        <taxon>Stachybotrys</taxon>
    </lineage>
</organism>
<keyword evidence="8" id="KW-1133">Transmembrane helix</keyword>
<dbReference type="Pfam" id="PF00067">
    <property type="entry name" value="p450"/>
    <property type="match status" value="1"/>
</dbReference>
<comment type="subcellular location">
    <subcellularLocation>
        <location evidence="2">Endoplasmic reticulum membrane</location>
        <topology evidence="2">Single-pass membrane protein</topology>
    </subcellularLocation>
</comment>
<dbReference type="HOGENOM" id="CLU_023517_0_0_1"/>